<dbReference type="PANTHER" id="PTHR35796:SF3">
    <property type="entry name" value="BHLH DOMAIN-CONTAINING PROTEIN"/>
    <property type="match status" value="1"/>
</dbReference>
<dbReference type="EMBL" id="CP071249">
    <property type="protein sequence ID" value="UUF05389.1"/>
    <property type="molecule type" value="Genomic_DNA"/>
</dbReference>
<dbReference type="Proteomes" id="UP001058072">
    <property type="component" value="Chromosome"/>
</dbReference>
<evidence type="ECO:0000313" key="5">
    <source>
        <dbReference type="Proteomes" id="UP001058072"/>
    </source>
</evidence>
<dbReference type="CDD" id="cd13225">
    <property type="entry name" value="PH-like_bacteria"/>
    <property type="match status" value="1"/>
</dbReference>
<dbReference type="SUPFAM" id="SSF50729">
    <property type="entry name" value="PH domain-like"/>
    <property type="match status" value="1"/>
</dbReference>
<sequence>MPELSPKIVGLMSTKLDDGLGMFEFLIGSNEEVLLSYKSVRDRLIVTNKKLLIIDVQGVTGRKKEYMVLPYSKLTGFSCESAGTFDMDAELKVWASAINQVEFQFLKGTDIRPLAKVLNEQLCG</sequence>
<organism evidence="3 5">
    <name type="scientific">Turicibacter bilis</name>
    <dbReference type="NCBI Taxonomy" id="2735723"/>
    <lineage>
        <taxon>Bacteria</taxon>
        <taxon>Bacillati</taxon>
        <taxon>Bacillota</taxon>
        <taxon>Erysipelotrichia</taxon>
        <taxon>Erysipelotrichales</taxon>
        <taxon>Turicibacteraceae</taxon>
        <taxon>Turicibacter</taxon>
    </lineage>
</organism>
<dbReference type="Proteomes" id="UP001058016">
    <property type="component" value="Chromosome"/>
</dbReference>
<name>A0A9Q9CMB1_9FIRM</name>
<evidence type="ECO:0000313" key="2">
    <source>
        <dbReference type="EMBL" id="UUF05389.1"/>
    </source>
</evidence>
<feature type="domain" description="Bacterial Pleckstrin homology" evidence="1">
    <location>
        <begin position="23"/>
        <end position="120"/>
    </location>
</feature>
<dbReference type="InterPro" id="IPR012544">
    <property type="entry name" value="PHb"/>
</dbReference>
<keyword evidence="4" id="KW-1185">Reference proteome</keyword>
<dbReference type="Gene3D" id="2.30.29.50">
    <property type="entry name" value="Bacterial Pleckstrin homology domain"/>
    <property type="match status" value="1"/>
</dbReference>
<gene>
    <name evidence="2" type="ORF">J0J69_09895</name>
    <name evidence="3" type="ORF">J0J70_03985</name>
</gene>
<dbReference type="Pfam" id="PF08000">
    <property type="entry name" value="bPH_1"/>
    <property type="match status" value="1"/>
</dbReference>
<dbReference type="EMBL" id="CP071250">
    <property type="protein sequence ID" value="UUF09159.1"/>
    <property type="molecule type" value="Genomic_DNA"/>
</dbReference>
<dbReference type="InterPro" id="IPR037063">
    <property type="entry name" value="PHb_sf"/>
</dbReference>
<evidence type="ECO:0000259" key="1">
    <source>
        <dbReference type="Pfam" id="PF08000"/>
    </source>
</evidence>
<proteinExistence type="predicted"/>
<reference evidence="3 4" key="1">
    <citation type="submission" date="2021-03" db="EMBL/GenBank/DDBJ databases">
        <title>Comparative Genomics and Metabolomics in the genus Turicibacter.</title>
        <authorList>
            <person name="Maki J."/>
            <person name="Looft T."/>
        </authorList>
    </citation>
    <scope>NUCLEOTIDE SEQUENCE</scope>
    <source>
        <strain evidence="3">ISU324</strain>
        <strain evidence="2 4">MMM721</strain>
    </source>
</reference>
<evidence type="ECO:0000313" key="4">
    <source>
        <dbReference type="Proteomes" id="UP001058016"/>
    </source>
</evidence>
<evidence type="ECO:0000313" key="3">
    <source>
        <dbReference type="EMBL" id="UUF09159.1"/>
    </source>
</evidence>
<dbReference type="RefSeq" id="WP_055243373.1">
    <property type="nucleotide sequence ID" value="NZ_CP071249.1"/>
</dbReference>
<dbReference type="AlphaFoldDB" id="A0A9Q9CMB1"/>
<accession>A0A9Q9CMB1</accession>
<dbReference type="PANTHER" id="PTHR35796">
    <property type="entry name" value="HYPOTHETICAL CYTOSOLIC PROTEIN"/>
    <property type="match status" value="1"/>
</dbReference>
<protein>
    <submittedName>
        <fullName evidence="3">PH domain-containing protein</fullName>
    </submittedName>
</protein>